<comment type="caution">
    <text evidence="1">The sequence shown here is derived from an EMBL/GenBank/DDBJ whole genome shotgun (WGS) entry which is preliminary data.</text>
</comment>
<sequence>IKKKDGQLNIKVKTTSGEKINERELDFFTEKNLRGFFKAKMTRKFGMTSIEYTGPICISLSERLNKPIRNMIFSLLWNRLWI</sequence>
<gene>
    <name evidence="1" type="ORF">H9757_02055</name>
</gene>
<evidence type="ECO:0000313" key="2">
    <source>
        <dbReference type="Proteomes" id="UP000823894"/>
    </source>
</evidence>
<feature type="non-terminal residue" evidence="1">
    <location>
        <position position="1"/>
    </location>
</feature>
<reference evidence="1" key="2">
    <citation type="submission" date="2021-04" db="EMBL/GenBank/DDBJ databases">
        <authorList>
            <person name="Gilroy R."/>
        </authorList>
    </citation>
    <scope>NUCLEOTIDE SEQUENCE</scope>
    <source>
        <strain evidence="1">ChiGjej1B1-1692</strain>
    </source>
</reference>
<accession>A0A9D2NSR6</accession>
<name>A0A9D2NSR6_9FIRM</name>
<dbReference type="Proteomes" id="UP000823894">
    <property type="component" value="Unassembled WGS sequence"/>
</dbReference>
<dbReference type="EMBL" id="DWWK01000024">
    <property type="protein sequence ID" value="HJC37840.1"/>
    <property type="molecule type" value="Genomic_DNA"/>
</dbReference>
<evidence type="ECO:0000313" key="1">
    <source>
        <dbReference type="EMBL" id="HJC37840.1"/>
    </source>
</evidence>
<organism evidence="1 2">
    <name type="scientific">Candidatus Mediterraneibacter faecigallinarum</name>
    <dbReference type="NCBI Taxonomy" id="2838669"/>
    <lineage>
        <taxon>Bacteria</taxon>
        <taxon>Bacillati</taxon>
        <taxon>Bacillota</taxon>
        <taxon>Clostridia</taxon>
        <taxon>Lachnospirales</taxon>
        <taxon>Lachnospiraceae</taxon>
        <taxon>Mediterraneibacter</taxon>
    </lineage>
</organism>
<reference evidence="1" key="1">
    <citation type="journal article" date="2021" name="PeerJ">
        <title>Extensive microbial diversity within the chicken gut microbiome revealed by metagenomics and culture.</title>
        <authorList>
            <person name="Gilroy R."/>
            <person name="Ravi A."/>
            <person name="Getino M."/>
            <person name="Pursley I."/>
            <person name="Horton D.L."/>
            <person name="Alikhan N.F."/>
            <person name="Baker D."/>
            <person name="Gharbi K."/>
            <person name="Hall N."/>
            <person name="Watson M."/>
            <person name="Adriaenssens E.M."/>
            <person name="Foster-Nyarko E."/>
            <person name="Jarju S."/>
            <person name="Secka A."/>
            <person name="Antonio M."/>
            <person name="Oren A."/>
            <person name="Chaudhuri R.R."/>
            <person name="La Ragione R."/>
            <person name="Hildebrand F."/>
            <person name="Pallen M.J."/>
        </authorList>
    </citation>
    <scope>NUCLEOTIDE SEQUENCE</scope>
    <source>
        <strain evidence="1">ChiGjej1B1-1692</strain>
    </source>
</reference>
<protein>
    <submittedName>
        <fullName evidence="1">Uncharacterized protein</fullName>
    </submittedName>
</protein>
<dbReference type="AlphaFoldDB" id="A0A9D2NSR6"/>
<proteinExistence type="predicted"/>